<dbReference type="OrthoDB" id="276515at2759"/>
<dbReference type="Pfam" id="PF03372">
    <property type="entry name" value="Exo_endo_phos"/>
    <property type="match status" value="1"/>
</dbReference>
<name>A0A8X6XA78_9ARAC</name>
<dbReference type="Proteomes" id="UP000886998">
    <property type="component" value="Unassembled WGS sequence"/>
</dbReference>
<reference evidence="2" key="1">
    <citation type="submission" date="2020-08" db="EMBL/GenBank/DDBJ databases">
        <title>Multicomponent nature underlies the extraordinary mechanical properties of spider dragline silk.</title>
        <authorList>
            <person name="Kono N."/>
            <person name="Nakamura H."/>
            <person name="Mori M."/>
            <person name="Yoshida Y."/>
            <person name="Ohtoshi R."/>
            <person name="Malay A.D."/>
            <person name="Moran D.A.P."/>
            <person name="Tomita M."/>
            <person name="Numata K."/>
            <person name="Arakawa K."/>
        </authorList>
    </citation>
    <scope>NUCLEOTIDE SEQUENCE</scope>
</reference>
<dbReference type="GO" id="GO:0003824">
    <property type="term" value="F:catalytic activity"/>
    <property type="evidence" value="ECO:0007669"/>
    <property type="project" value="InterPro"/>
</dbReference>
<evidence type="ECO:0000313" key="2">
    <source>
        <dbReference type="EMBL" id="GFY48176.1"/>
    </source>
</evidence>
<feature type="domain" description="Endonuclease/exonuclease/phosphatase" evidence="1">
    <location>
        <begin position="62"/>
        <end position="144"/>
    </location>
</feature>
<dbReference type="Gene3D" id="3.60.10.10">
    <property type="entry name" value="Endonuclease/exonuclease/phosphatase"/>
    <property type="match status" value="1"/>
</dbReference>
<dbReference type="SUPFAM" id="SSF56219">
    <property type="entry name" value="DNase I-like"/>
    <property type="match status" value="1"/>
</dbReference>
<sequence length="155" mass="17980">MRCRRSRGRNDVNESSVMPPCDLWGRDELKCTRANSDDGKTNSCMNSHVEMRKKDKTIFWVATTHLKARQGPLLATMRREQGRDLLDFIKAHSGNNPVIVTGDFNANPSEPMYHALTKEDIFPLDSAYRYLNNKKTEPPYTTWKTGEYCHSRFFF</sequence>
<proteinExistence type="predicted"/>
<gene>
    <name evidence="2" type="ORF">TNIN_384621</name>
</gene>
<dbReference type="EMBL" id="BMAV01006334">
    <property type="protein sequence ID" value="GFY48176.1"/>
    <property type="molecule type" value="Genomic_DNA"/>
</dbReference>
<comment type="caution">
    <text evidence="2">The sequence shown here is derived from an EMBL/GenBank/DDBJ whole genome shotgun (WGS) entry which is preliminary data.</text>
</comment>
<dbReference type="AlphaFoldDB" id="A0A8X6XA78"/>
<organism evidence="2 3">
    <name type="scientific">Trichonephila inaurata madagascariensis</name>
    <dbReference type="NCBI Taxonomy" id="2747483"/>
    <lineage>
        <taxon>Eukaryota</taxon>
        <taxon>Metazoa</taxon>
        <taxon>Ecdysozoa</taxon>
        <taxon>Arthropoda</taxon>
        <taxon>Chelicerata</taxon>
        <taxon>Arachnida</taxon>
        <taxon>Araneae</taxon>
        <taxon>Araneomorphae</taxon>
        <taxon>Entelegynae</taxon>
        <taxon>Araneoidea</taxon>
        <taxon>Nephilidae</taxon>
        <taxon>Trichonephila</taxon>
        <taxon>Trichonephila inaurata</taxon>
    </lineage>
</organism>
<protein>
    <recommendedName>
        <fullName evidence="1">Endonuclease/exonuclease/phosphatase domain-containing protein</fullName>
    </recommendedName>
</protein>
<accession>A0A8X6XA78</accession>
<evidence type="ECO:0000313" key="3">
    <source>
        <dbReference type="Proteomes" id="UP000886998"/>
    </source>
</evidence>
<dbReference type="InterPro" id="IPR036691">
    <property type="entry name" value="Endo/exonu/phosph_ase_sf"/>
</dbReference>
<keyword evidence="3" id="KW-1185">Reference proteome</keyword>
<dbReference type="InterPro" id="IPR005135">
    <property type="entry name" value="Endo/exonuclease/phosphatase"/>
</dbReference>
<evidence type="ECO:0000259" key="1">
    <source>
        <dbReference type="Pfam" id="PF03372"/>
    </source>
</evidence>